<dbReference type="GO" id="GO:0000271">
    <property type="term" value="P:polysaccharide biosynthetic process"/>
    <property type="evidence" value="ECO:0007669"/>
    <property type="project" value="TreeGrafter"/>
</dbReference>
<gene>
    <name evidence="3" type="ORF">CDN99_04785</name>
</gene>
<dbReference type="PANTHER" id="PTHR23028:SF131">
    <property type="entry name" value="BLR2367 PROTEIN"/>
    <property type="match status" value="1"/>
</dbReference>
<feature type="transmembrane region" description="Helical" evidence="1">
    <location>
        <begin position="143"/>
        <end position="165"/>
    </location>
</feature>
<feature type="transmembrane region" description="Helical" evidence="1">
    <location>
        <begin position="283"/>
        <end position="308"/>
    </location>
</feature>
<feature type="transmembrane region" description="Helical" evidence="1">
    <location>
        <begin position="198"/>
        <end position="215"/>
    </location>
</feature>
<sequence length="365" mass="39153">MSRSSLHTPRLASIEAARAFAALAVVLMHTTHLMRVPQFSGEVALGGIFDFGYVGVDFFFVLSGFIITYVHHADLGGGASRCPGYLWKRFVRVFPIYWTVLAMSAGPSMLARLLSGRHPVSELGADDIPGTLLLWIGGNAPEYVGVAWSLQYEVLFYLSFCVLLLHLRAGLALYGLWAALVVAQAFGALPGVLPLRLGDPHCLQFLLGVATGLLARRVALPAMRWQWPVVIGALVAAVAYERLGPQAAHGFGGRVALGLASAAVLGTLVAMEQRRPVRVPAPLVQLGAVSYSLYLGHCLLINITLTLLVKAGVYHALPQVAVFVIAVVAAVGGCWLIGRWIELPMVARLRRRRTPRAVAVPNAAA</sequence>
<comment type="caution">
    <text evidence="3">The sequence shown here is derived from an EMBL/GenBank/DDBJ whole genome shotgun (WGS) entry which is preliminary data.</text>
</comment>
<keyword evidence="1" id="KW-0812">Transmembrane</keyword>
<evidence type="ECO:0000313" key="3">
    <source>
        <dbReference type="EMBL" id="OWQ93764.1"/>
    </source>
</evidence>
<feature type="transmembrane region" description="Helical" evidence="1">
    <location>
        <begin position="12"/>
        <end position="31"/>
    </location>
</feature>
<reference evidence="3 4" key="1">
    <citation type="journal article" date="2008" name="Int. J. Syst. Evol. Microbiol.">
        <title>Description of Roseateles aquatilis sp. nov. and Roseateles terrae sp. nov., in the class Betaproteobacteria, and emended description of the genus Roseateles.</title>
        <authorList>
            <person name="Gomila M."/>
            <person name="Bowien B."/>
            <person name="Falsen E."/>
            <person name="Moore E.R."/>
            <person name="Lalucat J."/>
        </authorList>
    </citation>
    <scope>NUCLEOTIDE SEQUENCE [LARGE SCALE GENOMIC DNA]</scope>
    <source>
        <strain evidence="3 4">CCUG 48205</strain>
    </source>
</reference>
<dbReference type="EMBL" id="NIOF01000001">
    <property type="protein sequence ID" value="OWQ93764.1"/>
    <property type="molecule type" value="Genomic_DNA"/>
</dbReference>
<feature type="transmembrane region" description="Helical" evidence="1">
    <location>
        <begin position="227"/>
        <end position="245"/>
    </location>
</feature>
<feature type="transmembrane region" description="Helical" evidence="1">
    <location>
        <begin position="51"/>
        <end position="70"/>
    </location>
</feature>
<dbReference type="GO" id="GO:0016747">
    <property type="term" value="F:acyltransferase activity, transferring groups other than amino-acyl groups"/>
    <property type="evidence" value="ECO:0007669"/>
    <property type="project" value="InterPro"/>
</dbReference>
<keyword evidence="1" id="KW-1133">Transmembrane helix</keyword>
<evidence type="ECO:0000256" key="1">
    <source>
        <dbReference type="SAM" id="Phobius"/>
    </source>
</evidence>
<feature type="transmembrane region" description="Helical" evidence="1">
    <location>
        <begin position="172"/>
        <end position="192"/>
    </location>
</feature>
<evidence type="ECO:0000259" key="2">
    <source>
        <dbReference type="Pfam" id="PF01757"/>
    </source>
</evidence>
<feature type="transmembrane region" description="Helical" evidence="1">
    <location>
        <begin position="90"/>
        <end position="110"/>
    </location>
</feature>
<accession>A0A246JM84</accession>
<evidence type="ECO:0000313" key="4">
    <source>
        <dbReference type="Proteomes" id="UP000197468"/>
    </source>
</evidence>
<keyword evidence="4" id="KW-1185">Reference proteome</keyword>
<dbReference type="AlphaFoldDB" id="A0A246JM84"/>
<dbReference type="InterPro" id="IPR050879">
    <property type="entry name" value="Acyltransferase_3"/>
</dbReference>
<protein>
    <recommendedName>
        <fullName evidence="2">Acyltransferase 3 domain-containing protein</fullName>
    </recommendedName>
</protein>
<name>A0A246JM84_9BURK</name>
<dbReference type="InterPro" id="IPR002656">
    <property type="entry name" value="Acyl_transf_3_dom"/>
</dbReference>
<proteinExistence type="predicted"/>
<organism evidence="3 4">
    <name type="scientific">Roseateles aquatilis</name>
    <dbReference type="NCBI Taxonomy" id="431061"/>
    <lineage>
        <taxon>Bacteria</taxon>
        <taxon>Pseudomonadati</taxon>
        <taxon>Pseudomonadota</taxon>
        <taxon>Betaproteobacteria</taxon>
        <taxon>Burkholderiales</taxon>
        <taxon>Sphaerotilaceae</taxon>
        <taxon>Roseateles</taxon>
    </lineage>
</organism>
<keyword evidence="1" id="KW-0472">Membrane</keyword>
<feature type="domain" description="Acyltransferase 3" evidence="2">
    <location>
        <begin position="12"/>
        <end position="338"/>
    </location>
</feature>
<dbReference type="GO" id="GO:0016020">
    <property type="term" value="C:membrane"/>
    <property type="evidence" value="ECO:0007669"/>
    <property type="project" value="TreeGrafter"/>
</dbReference>
<feature type="transmembrane region" description="Helical" evidence="1">
    <location>
        <begin position="251"/>
        <end position="271"/>
    </location>
</feature>
<dbReference type="RefSeq" id="WP_088383004.1">
    <property type="nucleotide sequence ID" value="NZ_NIOF01000001.1"/>
</dbReference>
<dbReference type="OrthoDB" id="9814807at2"/>
<dbReference type="Pfam" id="PF01757">
    <property type="entry name" value="Acyl_transf_3"/>
    <property type="match status" value="1"/>
</dbReference>
<dbReference type="Proteomes" id="UP000197468">
    <property type="component" value="Unassembled WGS sequence"/>
</dbReference>
<feature type="transmembrane region" description="Helical" evidence="1">
    <location>
        <begin position="320"/>
        <end position="341"/>
    </location>
</feature>
<dbReference type="PANTHER" id="PTHR23028">
    <property type="entry name" value="ACETYLTRANSFERASE"/>
    <property type="match status" value="1"/>
</dbReference>